<evidence type="ECO:0000313" key="3">
    <source>
        <dbReference type="Proteomes" id="UP000799437"/>
    </source>
</evidence>
<dbReference type="GeneID" id="54488069"/>
<keyword evidence="1" id="KW-0732">Signal</keyword>
<evidence type="ECO:0000256" key="1">
    <source>
        <dbReference type="SAM" id="SignalP"/>
    </source>
</evidence>
<feature type="signal peptide" evidence="1">
    <location>
        <begin position="1"/>
        <end position="18"/>
    </location>
</feature>
<organism evidence="2 3">
    <name type="scientific">Pseudovirgaria hyperparasitica</name>
    <dbReference type="NCBI Taxonomy" id="470096"/>
    <lineage>
        <taxon>Eukaryota</taxon>
        <taxon>Fungi</taxon>
        <taxon>Dikarya</taxon>
        <taxon>Ascomycota</taxon>
        <taxon>Pezizomycotina</taxon>
        <taxon>Dothideomycetes</taxon>
        <taxon>Dothideomycetes incertae sedis</taxon>
        <taxon>Acrospermales</taxon>
        <taxon>Acrospermaceae</taxon>
        <taxon>Pseudovirgaria</taxon>
    </lineage>
</organism>
<sequence length="208" mass="23512">MHPPSILVIIGIITSVGAVLNCKPSEWFERTTPQHLDMLYNNSDSEFQTAIQYYKSIRSDDYDSCDAYEGIGQEEQAKYKLTDKDVPSELSGGVVVCQKNGPPVDREDVKTAQRAQLKACNGSHWGKNFGPERLSFPSGNLEAFQCDYTKKDKKHHGKPVGQTCHPESLVAMLLQVHIHCGTQSGYFYMRKWDVAYGRVRKEYRGLCE</sequence>
<dbReference type="Proteomes" id="UP000799437">
    <property type="component" value="Unassembled WGS sequence"/>
</dbReference>
<dbReference type="RefSeq" id="XP_033600523.1">
    <property type="nucleotide sequence ID" value="XM_033747015.1"/>
</dbReference>
<accession>A0A6A6W5B8</accession>
<feature type="chain" id="PRO_5025646365" evidence="1">
    <location>
        <begin position="19"/>
        <end position="208"/>
    </location>
</feature>
<evidence type="ECO:0000313" key="2">
    <source>
        <dbReference type="EMBL" id="KAF2758072.1"/>
    </source>
</evidence>
<name>A0A6A6W5B8_9PEZI</name>
<gene>
    <name evidence="2" type="ORF">EJ05DRAFT_500587</name>
</gene>
<reference evidence="2" key="1">
    <citation type="journal article" date="2020" name="Stud. Mycol.">
        <title>101 Dothideomycetes genomes: a test case for predicting lifestyles and emergence of pathogens.</title>
        <authorList>
            <person name="Haridas S."/>
            <person name="Albert R."/>
            <person name="Binder M."/>
            <person name="Bloem J."/>
            <person name="Labutti K."/>
            <person name="Salamov A."/>
            <person name="Andreopoulos B."/>
            <person name="Baker S."/>
            <person name="Barry K."/>
            <person name="Bills G."/>
            <person name="Bluhm B."/>
            <person name="Cannon C."/>
            <person name="Castanera R."/>
            <person name="Culley D."/>
            <person name="Daum C."/>
            <person name="Ezra D."/>
            <person name="Gonzalez J."/>
            <person name="Henrissat B."/>
            <person name="Kuo A."/>
            <person name="Liang C."/>
            <person name="Lipzen A."/>
            <person name="Lutzoni F."/>
            <person name="Magnuson J."/>
            <person name="Mondo S."/>
            <person name="Nolan M."/>
            <person name="Ohm R."/>
            <person name="Pangilinan J."/>
            <person name="Park H.-J."/>
            <person name="Ramirez L."/>
            <person name="Alfaro M."/>
            <person name="Sun H."/>
            <person name="Tritt A."/>
            <person name="Yoshinaga Y."/>
            <person name="Zwiers L.-H."/>
            <person name="Turgeon B."/>
            <person name="Goodwin S."/>
            <person name="Spatafora J."/>
            <person name="Crous P."/>
            <person name="Grigoriev I."/>
        </authorList>
    </citation>
    <scope>NUCLEOTIDE SEQUENCE</scope>
    <source>
        <strain evidence="2">CBS 121739</strain>
    </source>
</reference>
<dbReference type="AlphaFoldDB" id="A0A6A6W5B8"/>
<protein>
    <submittedName>
        <fullName evidence="2">Uncharacterized protein</fullName>
    </submittedName>
</protein>
<keyword evidence="3" id="KW-1185">Reference proteome</keyword>
<dbReference type="EMBL" id="ML996572">
    <property type="protein sequence ID" value="KAF2758072.1"/>
    <property type="molecule type" value="Genomic_DNA"/>
</dbReference>
<proteinExistence type="predicted"/>